<proteinExistence type="predicted"/>
<keyword evidence="2" id="KW-1185">Reference proteome</keyword>
<dbReference type="OMA" id="WILIRFR"/>
<reference evidence="1 2" key="2">
    <citation type="journal article" date="2013" name="PLoS ONE">
        <title>Whole genome mapping and re-organization of the nuclear and mitochondrial genomes of Babesia microti isolates.</title>
        <authorList>
            <person name="Cornillot E."/>
            <person name="Dassouli A."/>
            <person name="Garg A."/>
            <person name="Pachikara N."/>
            <person name="Randazzo S."/>
            <person name="Depoix D."/>
            <person name="Carcy B."/>
            <person name="Delbecq S."/>
            <person name="Frutos R."/>
            <person name="Silva J.C."/>
            <person name="Sutton R."/>
            <person name="Krause P.J."/>
            <person name="Mamoun C.B."/>
        </authorList>
    </citation>
    <scope>NUCLEOTIDE SEQUENCE [LARGE SCALE GENOMIC DNA]</scope>
    <source>
        <strain evidence="1 2">RI</strain>
    </source>
</reference>
<dbReference type="AlphaFoldDB" id="I7J5B1"/>
<protein>
    <submittedName>
        <fullName evidence="1">Uncharacterized protein</fullName>
    </submittedName>
</protein>
<dbReference type="EMBL" id="FO082871">
    <property type="protein sequence ID" value="CCF72712.1"/>
    <property type="molecule type" value="Genomic_DNA"/>
</dbReference>
<sequence length="165" mass="20307">MRFLPPIGIVSHYVNSNLVHIHTITKFHSLGLQNNHYYKFQIVFEMQKRGYRPDWMVDWVRIKQRWRTQQIINKKAKHKNHTRVRLRFRLTRFGWERLSAKRHGIKYNMNDKKYRNTMKIKFVHRNDLKKMLKQLPGYTLRLRDPPLDNNPNIQRCRRFVGSYFG</sequence>
<evidence type="ECO:0000313" key="2">
    <source>
        <dbReference type="Proteomes" id="UP000002899"/>
    </source>
</evidence>
<dbReference type="RefSeq" id="XP_012647321.1">
    <property type="nucleotide sequence ID" value="XM_012791867.1"/>
</dbReference>
<reference evidence="1 2" key="3">
    <citation type="journal article" date="2016" name="Sci. Rep.">
        <title>Genome-wide diversity and gene expression profiling of Babesia microti isolates identify polymorphic genes that mediate host-pathogen interactions.</title>
        <authorList>
            <person name="Silva J.C."/>
            <person name="Cornillot E."/>
            <person name="McCracken C."/>
            <person name="Usmani-Brown S."/>
            <person name="Dwivedi A."/>
            <person name="Ifeonu O.O."/>
            <person name="Crabtree J."/>
            <person name="Gotia H.T."/>
            <person name="Virji A.Z."/>
            <person name="Reynes C."/>
            <person name="Colinge J."/>
            <person name="Kumar V."/>
            <person name="Lawres L."/>
            <person name="Pazzi J.E."/>
            <person name="Pablo J.V."/>
            <person name="Hung C."/>
            <person name="Brancato J."/>
            <person name="Kumari P."/>
            <person name="Orvis J."/>
            <person name="Tretina K."/>
            <person name="Chibucos M."/>
            <person name="Ott S."/>
            <person name="Sadzewicz L."/>
            <person name="Sengamalay N."/>
            <person name="Shetty A.C."/>
            <person name="Su Q."/>
            <person name="Tallon L."/>
            <person name="Fraser C.M."/>
            <person name="Frutos R."/>
            <person name="Molina D.M."/>
            <person name="Krause P.J."/>
            <person name="Ben Mamoun C."/>
        </authorList>
    </citation>
    <scope>NUCLEOTIDE SEQUENCE [LARGE SCALE GENOMIC DNA]</scope>
    <source>
        <strain evidence="1 2">RI</strain>
    </source>
</reference>
<dbReference type="VEuPathDB" id="PiroplasmaDB:BMR1_01G01230"/>
<accession>I7J5B1</accession>
<reference evidence="1 2" key="1">
    <citation type="journal article" date="2012" name="Nucleic Acids Res.">
        <title>Sequencing of the smallest Apicomplexan genome from the human pathogen Babesia microti.</title>
        <authorList>
            <person name="Cornillot E."/>
            <person name="Hadj-Kaddour K."/>
            <person name="Dassouli A."/>
            <person name="Noel B."/>
            <person name="Ranwez V."/>
            <person name="Vacherie B."/>
            <person name="Augagneur Y."/>
            <person name="Bres V."/>
            <person name="Duclos A."/>
            <person name="Randazzo S."/>
            <person name="Carcy B."/>
            <person name="Debierre-Grockiego F."/>
            <person name="Delbecq S."/>
            <person name="Moubri-Menage K."/>
            <person name="Shams-Eldin H."/>
            <person name="Usmani-Brown S."/>
            <person name="Bringaud F."/>
            <person name="Wincker P."/>
            <person name="Vivares C.P."/>
            <person name="Schwarz R.T."/>
            <person name="Schetters T.P."/>
            <person name="Krause P.J."/>
            <person name="Gorenflot A."/>
            <person name="Berry V."/>
            <person name="Barbe V."/>
            <person name="Ben Mamoun C."/>
        </authorList>
    </citation>
    <scope>NUCLEOTIDE SEQUENCE [LARGE SCALE GENOMIC DNA]</scope>
    <source>
        <strain evidence="1 2">RI</strain>
    </source>
</reference>
<name>I7J5B1_BABMR</name>
<dbReference type="OrthoDB" id="364344at2759"/>
<dbReference type="Proteomes" id="UP000002899">
    <property type="component" value="Chromosome I"/>
</dbReference>
<dbReference type="KEGG" id="bmic:BMR1_01G01230"/>
<gene>
    <name evidence="1" type="ORF">BMR1_01G01230</name>
</gene>
<evidence type="ECO:0000313" key="1">
    <source>
        <dbReference type="EMBL" id="CCF72712.1"/>
    </source>
</evidence>
<organism evidence="1 2">
    <name type="scientific">Babesia microti (strain RI)</name>
    <dbReference type="NCBI Taxonomy" id="1133968"/>
    <lineage>
        <taxon>Eukaryota</taxon>
        <taxon>Sar</taxon>
        <taxon>Alveolata</taxon>
        <taxon>Apicomplexa</taxon>
        <taxon>Aconoidasida</taxon>
        <taxon>Piroplasmida</taxon>
        <taxon>Babesiidae</taxon>
        <taxon>Babesia</taxon>
    </lineage>
</organism>
<dbReference type="GeneID" id="24423326"/>